<feature type="compositionally biased region" description="Basic residues" evidence="2">
    <location>
        <begin position="524"/>
        <end position="543"/>
    </location>
</feature>
<keyword evidence="6" id="KW-1185">Reference proteome</keyword>
<feature type="domain" description="PWWP" evidence="5">
    <location>
        <begin position="218"/>
        <end position="312"/>
    </location>
</feature>
<dbReference type="PANTHER" id="PTHR31333">
    <property type="entry name" value="PWWP DOMAIN-CONTAINING DNA REPAIR FACTOR 3 FAMILY MEMBER"/>
    <property type="match status" value="1"/>
</dbReference>
<evidence type="ECO:0000313" key="7">
    <source>
        <dbReference type="RefSeq" id="XP_060039432.1"/>
    </source>
</evidence>
<dbReference type="Gene3D" id="6.10.300.20">
    <property type="match status" value="1"/>
</dbReference>
<protein>
    <submittedName>
        <fullName evidence="7">PWWP domain-containing DNA repair factor 3A-like</fullName>
    </submittedName>
</protein>
<evidence type="ECO:0000256" key="2">
    <source>
        <dbReference type="SAM" id="MobiDB-lite"/>
    </source>
</evidence>
<reference evidence="7" key="1">
    <citation type="submission" date="2025-08" db="UniProtKB">
        <authorList>
            <consortium name="RefSeq"/>
        </authorList>
    </citation>
    <scope>IDENTIFICATION</scope>
</reference>
<feature type="compositionally biased region" description="Basic residues" evidence="2">
    <location>
        <begin position="100"/>
        <end position="112"/>
    </location>
</feature>
<dbReference type="Pfam" id="PF20884">
    <property type="entry name" value="MUM1-like_PWWP"/>
    <property type="match status" value="1"/>
</dbReference>
<feature type="compositionally biased region" description="Basic and acidic residues" evidence="2">
    <location>
        <begin position="846"/>
        <end position="855"/>
    </location>
</feature>
<gene>
    <name evidence="7" type="primary">LOC132535912</name>
</gene>
<feature type="compositionally biased region" description="Low complexity" evidence="2">
    <location>
        <begin position="597"/>
        <end position="629"/>
    </location>
</feature>
<accession>A0ABM3WS90</accession>
<proteinExistence type="inferred from homology"/>
<dbReference type="InterPro" id="IPR048765">
    <property type="entry name" value="PWP3A_3B_4_N"/>
</dbReference>
<feature type="compositionally biased region" description="Low complexity" evidence="2">
    <location>
        <begin position="468"/>
        <end position="482"/>
    </location>
</feature>
<dbReference type="PANTHER" id="PTHR31333:SF2">
    <property type="entry name" value="PWWP DOMAIN-CONTAINING DNA REPAIR FACTOR 4"/>
    <property type="match status" value="1"/>
</dbReference>
<feature type="domain" description="PWWP" evidence="4">
    <location>
        <begin position="848"/>
        <end position="988"/>
    </location>
</feature>
<dbReference type="InterPro" id="IPR048795">
    <property type="entry name" value="PWP3A_3B_4_C"/>
</dbReference>
<feature type="region of interest" description="Disordered" evidence="2">
    <location>
        <begin position="53"/>
        <end position="75"/>
    </location>
</feature>
<feature type="compositionally biased region" description="Basic residues" evidence="2">
    <location>
        <begin position="835"/>
        <end position="844"/>
    </location>
</feature>
<dbReference type="Proteomes" id="UP001652624">
    <property type="component" value="Chromosome X"/>
</dbReference>
<dbReference type="GeneID" id="132535912"/>
<evidence type="ECO:0000259" key="4">
    <source>
        <dbReference type="Pfam" id="PF20886"/>
    </source>
</evidence>
<feature type="compositionally biased region" description="Basic and acidic residues" evidence="2">
    <location>
        <begin position="405"/>
        <end position="437"/>
    </location>
</feature>
<dbReference type="RefSeq" id="XP_060039432.1">
    <property type="nucleotide sequence ID" value="XM_060183449.1"/>
</dbReference>
<evidence type="ECO:0000259" key="3">
    <source>
        <dbReference type="Pfam" id="PF20884"/>
    </source>
</evidence>
<name>A0ABM3WS90_ERIEU</name>
<feature type="region of interest" description="Disordered" evidence="2">
    <location>
        <begin position="817"/>
        <end position="855"/>
    </location>
</feature>
<feature type="region of interest" description="Disordered" evidence="2">
    <location>
        <begin position="91"/>
        <end position="207"/>
    </location>
</feature>
<feature type="compositionally biased region" description="Polar residues" evidence="2">
    <location>
        <begin position="139"/>
        <end position="164"/>
    </location>
</feature>
<evidence type="ECO:0000256" key="1">
    <source>
        <dbReference type="ARBA" id="ARBA00008188"/>
    </source>
</evidence>
<feature type="domain" description="MUM1-like PWWP" evidence="3">
    <location>
        <begin position="685"/>
        <end position="761"/>
    </location>
</feature>
<comment type="similarity">
    <text evidence="1">Belongs to the PWWP3A family.</text>
</comment>
<dbReference type="Gene3D" id="2.30.30.140">
    <property type="match status" value="1"/>
</dbReference>
<feature type="compositionally biased region" description="Polar residues" evidence="2">
    <location>
        <begin position="657"/>
        <end position="671"/>
    </location>
</feature>
<dbReference type="Pfam" id="PF20886">
    <property type="entry name" value="PWP3A-B_C"/>
    <property type="match status" value="1"/>
</dbReference>
<evidence type="ECO:0000313" key="6">
    <source>
        <dbReference type="Proteomes" id="UP001652624"/>
    </source>
</evidence>
<organism evidence="6 7">
    <name type="scientific">Erinaceus europaeus</name>
    <name type="common">Western European hedgehog</name>
    <dbReference type="NCBI Taxonomy" id="9365"/>
    <lineage>
        <taxon>Eukaryota</taxon>
        <taxon>Metazoa</taxon>
        <taxon>Chordata</taxon>
        <taxon>Craniata</taxon>
        <taxon>Vertebrata</taxon>
        <taxon>Euteleostomi</taxon>
        <taxon>Mammalia</taxon>
        <taxon>Eutheria</taxon>
        <taxon>Laurasiatheria</taxon>
        <taxon>Eulipotyphla</taxon>
        <taxon>Erinaceidae</taxon>
        <taxon>Erinaceinae</taxon>
        <taxon>Erinaceus</taxon>
    </lineage>
</organism>
<sequence length="1002" mass="107978">MQAGNGVHSLVTQVTRDNGCSGVCVAGASGHLSPLELLVTPVEVLSLGPCRRGPHPSQGACTQDPSAGPWHLNPTGSEARKLEAERCCVEAGGRLPSKGPRPRSVLRMRQGPRKAVPSSTPGKGPRGAEQQLEPEKLGTQASETQCPGPGSSSNLQDRQSSLGSLQAKKVQVDEAGPHRPHPGVIPEERGPERPCPSPAASGKEETITPPAATLAAQYVLCRWKGQLWPARVLSSPGPSKKGAARGPADLELQILAAGNRVTVRDTDVKALTESYTESITYWLNSKSQRGIPHRQRETHRRALREALDILKERRQGGRAGYPGPTETTGPAQEGSAEQVGPRPRSQKGQDKPSGQTLQADKGHRRPSAKTGGPKRGPEQQSRPRPGAQGRLGGPSRGRLVSVMGPRDESEERPGAPNEPREAYDSGHESQMEPRDQTAPRPEVQMGSQDQTGPRPKAQLGPQDPPAQRPGAPKGAGARAGQRPSKHCGESLQSPGTGPEPQSRPDPAEAGGTVTPEEGGGSSANKRRRKRKVGKGARSPRRGRGQAQQMGELPSEAPGPSHTTPLAPRRLTYVARIRTRPWTLFPKRFTSSSENGLEGASASAAPGPGAGAQAEAGSSPEPGPGPAASSLRGRKRKRDSPACPQPGASQPAGRDHPNCQQEEPCSSRSRAQGTALAGQAEPIRCGSVVWFKGQDLPYWPAVVQRVSQEGRRARVLLLEGAMRPERRGIPVALCRLKALHCREESRLRAQAARRFPQGLGWCLALVAQHREAQASGAFAGPLLAYWATDASLPLRRILDQAQPPMAFPRVDYATLECSSSSEEEQPQGQRQGQGQGRRRRPRPARKLLPDRSRAASDRANQKLVDFIVKERGADPHLLAVVQGRRPSRWLEAFKRGGRYVVCVETYLEDDDQTDTLVAHLRALARGLDLRHITRVRNDPVSFVVEVLLPEAIICGLAALEGLDYEAAQAKYLQGPPVHYREKELFDREILRMVRKRASRGGRR</sequence>
<dbReference type="Pfam" id="PF20887">
    <property type="entry name" value="PWP3A-B_N"/>
    <property type="match status" value="1"/>
</dbReference>
<evidence type="ECO:0000259" key="5">
    <source>
        <dbReference type="Pfam" id="PF20887"/>
    </source>
</evidence>
<dbReference type="InterPro" id="IPR040263">
    <property type="entry name" value="PWP3A_3B_4"/>
</dbReference>
<feature type="region of interest" description="Disordered" evidence="2">
    <location>
        <begin position="309"/>
        <end position="672"/>
    </location>
</feature>
<dbReference type="InterPro" id="IPR035504">
    <property type="entry name" value="MUM1-like_PWWP"/>
</dbReference>